<feature type="region of interest" description="Disordered" evidence="16">
    <location>
        <begin position="182"/>
        <end position="207"/>
    </location>
</feature>
<dbReference type="PROSITE" id="PS50206">
    <property type="entry name" value="RHODANESE_3"/>
    <property type="match status" value="1"/>
</dbReference>
<feature type="domain" description="Rhodanese" evidence="17">
    <location>
        <begin position="5"/>
        <end position="59"/>
    </location>
</feature>
<proteinExistence type="inferred from homology"/>
<dbReference type="Pfam" id="PF00732">
    <property type="entry name" value="GMC_oxred_N"/>
    <property type="match status" value="2"/>
</dbReference>
<keyword evidence="5" id="KW-0274">FAD</keyword>
<dbReference type="RefSeq" id="WP_225566310.1">
    <property type="nucleotide sequence ID" value="NZ_JAIXCQ010000010.1"/>
</dbReference>
<protein>
    <recommendedName>
        <fullName evidence="14">Cholesterol oxidase</fullName>
        <ecNumber evidence="13">1.1.3.6</ecNumber>
        <ecNumber evidence="11">5.3.3.1</ecNumber>
    </recommendedName>
    <alternativeName>
        <fullName evidence="15">Cholesterol isomerase</fullName>
    </alternativeName>
</protein>
<evidence type="ECO:0000256" key="6">
    <source>
        <dbReference type="ARBA" id="ARBA00023002"/>
    </source>
</evidence>
<dbReference type="Pfam" id="PF13450">
    <property type="entry name" value="NAD_binding_8"/>
    <property type="match status" value="1"/>
</dbReference>
<gene>
    <name evidence="18" type="ORF">LEP48_14455</name>
</gene>
<dbReference type="EC" id="1.1.3.6" evidence="13"/>
<evidence type="ECO:0000256" key="12">
    <source>
        <dbReference type="ARBA" id="ARBA00049645"/>
    </source>
</evidence>
<evidence type="ECO:0000313" key="18">
    <source>
        <dbReference type="EMBL" id="MCA5894539.1"/>
    </source>
</evidence>
<evidence type="ECO:0000256" key="3">
    <source>
        <dbReference type="ARBA" id="ARBA00022548"/>
    </source>
</evidence>
<reference evidence="18 19" key="1">
    <citation type="submission" date="2021-09" db="EMBL/GenBank/DDBJ databases">
        <title>Isoptericola luteus sp. nov., a novel bacterium isolated from Harbin, the capital city of Heilongjiang province.</title>
        <authorList>
            <person name="Li J."/>
        </authorList>
    </citation>
    <scope>NUCLEOTIDE SEQUENCE [LARGE SCALE GENOMIC DNA]</scope>
    <source>
        <strain evidence="18 19">NEAU-Y5</strain>
    </source>
</reference>
<dbReference type="InterPro" id="IPR036188">
    <property type="entry name" value="FAD/NAD-bd_sf"/>
</dbReference>
<comment type="similarity">
    <text evidence="2">Belongs to the GMC oxidoreductase family.</text>
</comment>
<evidence type="ECO:0000313" key="19">
    <source>
        <dbReference type="Proteomes" id="UP001319870"/>
    </source>
</evidence>
<comment type="cofactor">
    <cofactor evidence="1">
        <name>FAD</name>
        <dbReference type="ChEBI" id="CHEBI:57692"/>
    </cofactor>
</comment>
<keyword evidence="9" id="KW-0753">Steroid metabolism</keyword>
<dbReference type="InterPro" id="IPR007867">
    <property type="entry name" value="GMC_OxRtase_C"/>
</dbReference>
<name>A0ABS7ZHN5_9MICO</name>
<keyword evidence="3" id="KW-0153">Cholesterol metabolism</keyword>
<evidence type="ECO:0000256" key="11">
    <source>
        <dbReference type="ARBA" id="ARBA00038856"/>
    </source>
</evidence>
<dbReference type="InterPro" id="IPR000172">
    <property type="entry name" value="GMC_OxRdtase_N"/>
</dbReference>
<evidence type="ECO:0000256" key="14">
    <source>
        <dbReference type="ARBA" id="ARBA00049744"/>
    </source>
</evidence>
<accession>A0ABS7ZHN5</accession>
<dbReference type="InterPro" id="IPR052542">
    <property type="entry name" value="Cholesterol_Oxidase"/>
</dbReference>
<dbReference type="EC" id="5.3.3.1" evidence="11"/>
<evidence type="ECO:0000256" key="1">
    <source>
        <dbReference type="ARBA" id="ARBA00001974"/>
    </source>
</evidence>
<dbReference type="Proteomes" id="UP001319870">
    <property type="component" value="Unassembled WGS sequence"/>
</dbReference>
<evidence type="ECO:0000256" key="10">
    <source>
        <dbReference type="ARBA" id="ARBA00023235"/>
    </source>
</evidence>
<dbReference type="Pfam" id="PF05199">
    <property type="entry name" value="GMC_oxred_C"/>
    <property type="match status" value="1"/>
</dbReference>
<comment type="caution">
    <text evidence="18">The sequence shown here is derived from an EMBL/GenBank/DDBJ whole genome shotgun (WGS) entry which is preliminary data.</text>
</comment>
<evidence type="ECO:0000256" key="15">
    <source>
        <dbReference type="ARBA" id="ARBA00049778"/>
    </source>
</evidence>
<evidence type="ECO:0000256" key="8">
    <source>
        <dbReference type="ARBA" id="ARBA00023166"/>
    </source>
</evidence>
<evidence type="ECO:0000256" key="9">
    <source>
        <dbReference type="ARBA" id="ARBA00023221"/>
    </source>
</evidence>
<dbReference type="PANTHER" id="PTHR47470:SF1">
    <property type="entry name" value="FAD-DEPENDENT OXIDOREDUCTASE 2 FAD BINDING DOMAIN-CONTAINING PROTEIN"/>
    <property type="match status" value="1"/>
</dbReference>
<dbReference type="InterPro" id="IPR001763">
    <property type="entry name" value="Rhodanese-like_dom"/>
</dbReference>
<feature type="region of interest" description="Disordered" evidence="16">
    <location>
        <begin position="439"/>
        <end position="459"/>
    </location>
</feature>
<dbReference type="SUPFAM" id="SSF51905">
    <property type="entry name" value="FAD/NAD(P)-binding domain"/>
    <property type="match status" value="1"/>
</dbReference>
<evidence type="ECO:0000256" key="7">
    <source>
        <dbReference type="ARBA" id="ARBA00023098"/>
    </source>
</evidence>
<keyword evidence="19" id="KW-1185">Reference proteome</keyword>
<dbReference type="PANTHER" id="PTHR47470">
    <property type="entry name" value="CHOLESTEROL OXIDASE"/>
    <property type="match status" value="1"/>
</dbReference>
<evidence type="ECO:0000256" key="16">
    <source>
        <dbReference type="SAM" id="MobiDB-lite"/>
    </source>
</evidence>
<keyword evidence="8" id="KW-1207">Sterol metabolism</keyword>
<organism evidence="18 19">
    <name type="scientific">Isoptericola luteus</name>
    <dbReference type="NCBI Taxonomy" id="2879484"/>
    <lineage>
        <taxon>Bacteria</taxon>
        <taxon>Bacillati</taxon>
        <taxon>Actinomycetota</taxon>
        <taxon>Actinomycetes</taxon>
        <taxon>Micrococcales</taxon>
        <taxon>Promicromonosporaceae</taxon>
        <taxon>Isoptericola</taxon>
    </lineage>
</organism>
<keyword evidence="10" id="KW-0413">Isomerase</keyword>
<evidence type="ECO:0000259" key="17">
    <source>
        <dbReference type="PROSITE" id="PS50206"/>
    </source>
</evidence>
<dbReference type="EMBL" id="JAIXCQ010000010">
    <property type="protein sequence ID" value="MCA5894539.1"/>
    <property type="molecule type" value="Genomic_DNA"/>
</dbReference>
<evidence type="ECO:0000256" key="5">
    <source>
        <dbReference type="ARBA" id="ARBA00022827"/>
    </source>
</evidence>
<evidence type="ECO:0000256" key="2">
    <source>
        <dbReference type="ARBA" id="ARBA00010790"/>
    </source>
</evidence>
<dbReference type="Gene3D" id="3.50.50.60">
    <property type="entry name" value="FAD/NAD(P)-binding domain"/>
    <property type="match status" value="3"/>
</dbReference>
<sequence>MVDDDDHGPEHGRDDDDVLVIGSGFGGSVAALRLTEKGYRVRVLEAGRRFADDEYPRTSWDLRRFLWAPALGCYGIQRIHRLRDVLVLAGAGVGGGSLVYANTLYRPPPAFWADPAWAAITDWESELAPYYDQAERMLGATTYTRTTPADELIRDAARDLGVEDTVRRVRVGVYLGADGEATGARAHDASPAGPHGPARPPVPDPYFGGAGPERSPCLDCGACMTGCRHNAKNTLVKNYLHLAEGAGARVEPLTTASAVVPLPDGGYEVRTHRTGRPWSRRRTFRARQVVLAAGALGTQRLLHAMKDSGTLPHLSDRLGHLTRTNSEALLGAMRPVRRGDVGEPDYSRGVAITSSFYPDEHTHVEPVRYGRGSNAMGLLQTVLVDGVRPGEGPRWRRWVGELWRRRRDLPALYDLRGWSQRTVIALVMQTHDNSLTTFTRRGPFGRRLTSRQGTGAPNPTWIPAAHDTVRAMAARMGGDGIAGGTVGDPFDVPMTAHILGGCTIGATAETGVVDPYLRVHGHPGLHVMDGSAVTANLGVNPSLTITAQAERACALWPNRDGADGRPPIGAEYVVVPPTTPARPVVPAAAPGALRLPIVEIR</sequence>
<evidence type="ECO:0000256" key="4">
    <source>
        <dbReference type="ARBA" id="ARBA00022630"/>
    </source>
</evidence>
<evidence type="ECO:0000256" key="13">
    <source>
        <dbReference type="ARBA" id="ARBA00049723"/>
    </source>
</evidence>
<keyword evidence="7" id="KW-0443">Lipid metabolism</keyword>
<keyword evidence="4" id="KW-0285">Flavoprotein</keyword>
<keyword evidence="6" id="KW-0560">Oxidoreductase</keyword>
<comment type="pathway">
    <text evidence="12">Steroid metabolism; cholesterol degradation.</text>
</comment>